<dbReference type="Pfam" id="PF00144">
    <property type="entry name" value="Beta-lactamase"/>
    <property type="match status" value="1"/>
</dbReference>
<dbReference type="InterPro" id="IPR006311">
    <property type="entry name" value="TAT_signal"/>
</dbReference>
<keyword evidence="1" id="KW-1133">Transmembrane helix</keyword>
<proteinExistence type="predicted"/>
<dbReference type="PANTHER" id="PTHR46825:SF15">
    <property type="entry name" value="BETA-LACTAMASE-RELATED DOMAIN-CONTAINING PROTEIN"/>
    <property type="match status" value="1"/>
</dbReference>
<evidence type="ECO:0000259" key="2">
    <source>
        <dbReference type="Pfam" id="PF00144"/>
    </source>
</evidence>
<feature type="transmembrane region" description="Helical" evidence="1">
    <location>
        <begin position="404"/>
        <end position="421"/>
    </location>
</feature>
<dbReference type="Gene3D" id="3.40.710.10">
    <property type="entry name" value="DD-peptidase/beta-lactamase superfamily"/>
    <property type="match status" value="1"/>
</dbReference>
<dbReference type="SUPFAM" id="SSF56601">
    <property type="entry name" value="beta-lactamase/transpeptidase-like"/>
    <property type="match status" value="1"/>
</dbReference>
<feature type="transmembrane region" description="Helical" evidence="1">
    <location>
        <begin position="476"/>
        <end position="504"/>
    </location>
</feature>
<keyword evidence="4" id="KW-1185">Reference proteome</keyword>
<gene>
    <name evidence="3" type="ORF">SAMN06297387_12657</name>
</gene>
<dbReference type="InterPro" id="IPR012338">
    <property type="entry name" value="Beta-lactam/transpept-like"/>
</dbReference>
<feature type="transmembrane region" description="Helical" evidence="1">
    <location>
        <begin position="442"/>
        <end position="464"/>
    </location>
</feature>
<name>A0A286E6U7_9ACTN</name>
<dbReference type="RefSeq" id="WP_097233773.1">
    <property type="nucleotide sequence ID" value="NZ_OCNE01000026.1"/>
</dbReference>
<evidence type="ECO:0000256" key="1">
    <source>
        <dbReference type="SAM" id="Phobius"/>
    </source>
</evidence>
<organism evidence="3 4">
    <name type="scientific">Streptomyces zhaozhouensis</name>
    <dbReference type="NCBI Taxonomy" id="1300267"/>
    <lineage>
        <taxon>Bacteria</taxon>
        <taxon>Bacillati</taxon>
        <taxon>Actinomycetota</taxon>
        <taxon>Actinomycetes</taxon>
        <taxon>Kitasatosporales</taxon>
        <taxon>Streptomycetaceae</taxon>
        <taxon>Streptomyces</taxon>
    </lineage>
</organism>
<dbReference type="Proteomes" id="UP000219072">
    <property type="component" value="Unassembled WGS sequence"/>
</dbReference>
<feature type="domain" description="Beta-lactamase-related" evidence="2">
    <location>
        <begin position="60"/>
        <end position="369"/>
    </location>
</feature>
<dbReference type="PANTHER" id="PTHR46825">
    <property type="entry name" value="D-ALANYL-D-ALANINE-CARBOXYPEPTIDASE/ENDOPEPTIDASE AMPH"/>
    <property type="match status" value="1"/>
</dbReference>
<accession>A0A286E6U7</accession>
<protein>
    <submittedName>
        <fullName evidence="3">CubicO group peptidase, beta-lactamase class C family</fullName>
    </submittedName>
</protein>
<dbReference type="InterPro" id="IPR050491">
    <property type="entry name" value="AmpC-like"/>
</dbReference>
<reference evidence="3 4" key="1">
    <citation type="submission" date="2017-09" db="EMBL/GenBank/DDBJ databases">
        <authorList>
            <person name="Ehlers B."/>
            <person name="Leendertz F.H."/>
        </authorList>
    </citation>
    <scope>NUCLEOTIDE SEQUENCE [LARGE SCALE GENOMIC DNA]</scope>
    <source>
        <strain evidence="3 4">CGMCC 4.7095</strain>
    </source>
</reference>
<evidence type="ECO:0000313" key="3">
    <source>
        <dbReference type="EMBL" id="SOD66613.1"/>
    </source>
</evidence>
<keyword evidence="1" id="KW-0472">Membrane</keyword>
<dbReference type="OrthoDB" id="3174977at2"/>
<keyword evidence="1" id="KW-0812">Transmembrane</keyword>
<evidence type="ECO:0000313" key="4">
    <source>
        <dbReference type="Proteomes" id="UP000219072"/>
    </source>
</evidence>
<sequence length="519" mass="54631">MWKDATRNGAGTAPGTAGTAGRRAVLRLAAGAAALLALTCAAPGAARAAEERPTLDAASVDAHVRDYLDDTGLPGAVVAVTSGERVVRAAGYGRTAEGRPLTARTPVPVASLSKSMTAWAVLRLAADGRIALDEPVAAQLPEFAMADPRAEEITVRQLLNQTSGMADSAHPDLVLPQPESLTEAVAALRDARLADDPGTAWHYHNTNYAVAARLVEVVSGEPFADHLADAVLRPLGMGDSVAVDSTTEMPEGARGHVRAYGRLFERDHPRWFTGGAFGVVTTADDLGDWLVAQHTLGVSADGRRVLPEAEARLAHTPPEGREYAMGWSVSPEGERPFRLQHTGQLLTQNAIQILLPEHGVGIAVATNTGMISGDDAVALADGLVDLAEGRAPGDHRPFTLTADWVLAAFTVGAVGLGAWGVRRARRWARRAADGPRWRAAPGLLWPLVPLALLFWLPELCGLAMGRRGTFGQVVYVWPALVIWTVAGAAASAAVLLARCGALAAPAVRRWRASRVAAVR</sequence>
<dbReference type="InterPro" id="IPR001466">
    <property type="entry name" value="Beta-lactam-related"/>
</dbReference>
<dbReference type="PROSITE" id="PS51318">
    <property type="entry name" value="TAT"/>
    <property type="match status" value="1"/>
</dbReference>
<dbReference type="EMBL" id="OCNE01000026">
    <property type="protein sequence ID" value="SOD66613.1"/>
    <property type="molecule type" value="Genomic_DNA"/>
</dbReference>
<dbReference type="AlphaFoldDB" id="A0A286E6U7"/>